<evidence type="ECO:0000256" key="1">
    <source>
        <dbReference type="ARBA" id="ARBA00005254"/>
    </source>
</evidence>
<proteinExistence type="inferred from homology"/>
<organism evidence="4">
    <name type="scientific">uncultured marine group II/III euryarchaeote AD1000_55_D10</name>
    <dbReference type="NCBI Taxonomy" id="1457785"/>
    <lineage>
        <taxon>Archaea</taxon>
        <taxon>Methanobacteriati</taxon>
        <taxon>Methanobacteriota</taxon>
        <taxon>environmental samples</taxon>
    </lineage>
</organism>
<evidence type="ECO:0000256" key="3">
    <source>
        <dbReference type="RuleBase" id="RU003707"/>
    </source>
</evidence>
<name>A0A075FUS4_9EURY</name>
<dbReference type="InterPro" id="IPR029045">
    <property type="entry name" value="ClpP/crotonase-like_dom_sf"/>
</dbReference>
<dbReference type="CDD" id="cd06558">
    <property type="entry name" value="crotonase-like"/>
    <property type="match status" value="1"/>
</dbReference>
<dbReference type="PROSITE" id="PS00166">
    <property type="entry name" value="ENOYL_COA_HYDRATASE"/>
    <property type="match status" value="1"/>
</dbReference>
<dbReference type="Pfam" id="PF00378">
    <property type="entry name" value="ECH_1"/>
    <property type="match status" value="1"/>
</dbReference>
<sequence length="286" mass="31266">MTSWPELEAMPNKLVNYGVTDNGIAIIELCSDSDGNPLTEGKTSVNTYTRAMWEDIDKAILSARFDDDVTVILMIGHGEKFFSAGASINYLNTLTPRYKYFFCLHANETLSRLEQTPKLVIAAMNGHTIGGGLEIAMAADIRIGLKDNGSVGLPEVSLGVLAGTGGTARLSRLIGKAKAMEIMVTGRKFSFEEAQEMDLIHDVYDSSSSEEFRSDVMDYASQFTLPFAATKAIGNIKRSVQSGIEIPLEYHLALERELQSDLFQSNDAKTGIAAYVEKKTPRFEGA</sequence>
<comment type="similarity">
    <text evidence="1 3">Belongs to the enoyl-CoA hydratase/isomerase family.</text>
</comment>
<dbReference type="EMBL" id="KF900437">
    <property type="protein sequence ID" value="AIE95044.1"/>
    <property type="molecule type" value="Genomic_DNA"/>
</dbReference>
<keyword evidence="2" id="KW-0456">Lyase</keyword>
<dbReference type="InterPro" id="IPR001753">
    <property type="entry name" value="Enoyl-CoA_hydra/iso"/>
</dbReference>
<dbReference type="GO" id="GO:0016829">
    <property type="term" value="F:lyase activity"/>
    <property type="evidence" value="ECO:0007669"/>
    <property type="project" value="UniProtKB-KW"/>
</dbReference>
<dbReference type="PANTHER" id="PTHR11941">
    <property type="entry name" value="ENOYL-COA HYDRATASE-RELATED"/>
    <property type="match status" value="1"/>
</dbReference>
<dbReference type="InterPro" id="IPR014748">
    <property type="entry name" value="Enoyl-CoA_hydra_C"/>
</dbReference>
<dbReference type="AlphaFoldDB" id="A0A075FUS4"/>
<evidence type="ECO:0000256" key="2">
    <source>
        <dbReference type="ARBA" id="ARBA00023239"/>
    </source>
</evidence>
<dbReference type="InterPro" id="IPR018376">
    <property type="entry name" value="Enoyl-CoA_hyd/isom_CS"/>
</dbReference>
<dbReference type="Gene3D" id="3.90.226.10">
    <property type="entry name" value="2-enoyl-CoA Hydratase, Chain A, domain 1"/>
    <property type="match status" value="1"/>
</dbReference>
<dbReference type="PANTHER" id="PTHR11941:SF54">
    <property type="entry name" value="ENOYL-COA HYDRATASE, MITOCHONDRIAL"/>
    <property type="match status" value="1"/>
</dbReference>
<protein>
    <submittedName>
        <fullName evidence="4">3-hydroxybutyryl-CoA dehydratase</fullName>
    </submittedName>
</protein>
<accession>A0A075FUS4</accession>
<reference evidence="4" key="1">
    <citation type="journal article" date="2014" name="Genome Biol. Evol.">
        <title>Pangenome evidence for extensive interdomain horizontal transfer affecting lineage core and shell genes in uncultured planktonic thaumarchaeota and euryarchaeota.</title>
        <authorList>
            <person name="Deschamps P."/>
            <person name="Zivanovic Y."/>
            <person name="Moreira D."/>
            <person name="Rodriguez-Valera F."/>
            <person name="Lopez-Garcia P."/>
        </authorList>
    </citation>
    <scope>NUCLEOTIDE SEQUENCE</scope>
</reference>
<dbReference type="GO" id="GO:0006635">
    <property type="term" value="P:fatty acid beta-oxidation"/>
    <property type="evidence" value="ECO:0007669"/>
    <property type="project" value="TreeGrafter"/>
</dbReference>
<dbReference type="Gene3D" id="1.10.12.10">
    <property type="entry name" value="Lyase 2-enoyl-coa Hydratase, Chain A, domain 2"/>
    <property type="match status" value="1"/>
</dbReference>
<dbReference type="SUPFAM" id="SSF52096">
    <property type="entry name" value="ClpP/crotonase"/>
    <property type="match status" value="1"/>
</dbReference>
<evidence type="ECO:0000313" key="4">
    <source>
        <dbReference type="EMBL" id="AIE95044.1"/>
    </source>
</evidence>